<dbReference type="AlphaFoldDB" id="A0A8H5UVS2"/>
<dbReference type="SUPFAM" id="SSF48403">
    <property type="entry name" value="Ankyrin repeat"/>
    <property type="match status" value="2"/>
</dbReference>
<evidence type="ECO:0000313" key="6">
    <source>
        <dbReference type="Proteomes" id="UP000544095"/>
    </source>
</evidence>
<sequence length="1119" mass="124945">MAQSAPMDLDKPEDVFLQDISGPTIAEHALKCTELFQKNMALPNIVPDPTIMDDQLARFTLWASNMDVFGPPNISLDFRLRYSPNIVDILHQLLDVIYNSLMELKPMDEPPPTPSRKKRRISISDQARMVGSDDNASDTDSDEDQADKNTTLFTYTISGTVTRLFRLSNAIRKSAKNSRAQKLRDYQLDDETQHAIDELRLYTDCYIRFRFPEAPESLRCALIEANVLRLRRLSYQRLHRRRIALSIEHPQAGQIKLPLPKSPEKPRTVRFAPEAPPKVKVINEGPSRQDYPPAPLTYATTARQTEIGALYAKSTTEVPRAKSVLVNNELSFPPIPQQNECPYCGVIIEFKGPNKSNIWRTHVIRDLEPFICLFTACTDSCRQGHDLLTFESSKAWMSHMKNSHGIAWECRAPSHKPMIFRDEIQFQKHSCDEHGVPEAHVRTLSEAARRPFQEKIQECPFGDDFVPSEEADRYGIFSYDNLHSHVAAHMKELALLALQKLPNDGETEASDFDSDILIGDDGNAKLRGSMCSIMDDDELNFSDTAGDDQAGDIKESITSSIKNLDLEDFYQPTDLDALRHAIQSDDVERVRALMHLVTGSDRSRSKKPLHYAALYRKEDIMKLLLESSDHEAICAKDENGLTPLHYAAKEGFVEGIGLLVQAGAPINMRDDYGFTPLLWATVSGHIDAIDKLESLGVDPADKYDDSRGTSAVGWAISLGQHALAMHFIKSRPSLPSVSMALLMNQAATQGMLDVVHLLTSQSVSMNERDSDGWSVLHWAVEGSASQAEGQGTEPASDNSYLFIRSMLEKGADVNAVSLYGTSALHCAAGVSLNRTRQLVFSGANLTSTTCHGWTAMHYAAYMGNLAIIWGILGQGGDRLILSQDNHGWSILHLAVLGRHLDTVIGLLSNPLSDQLGVQQDEIGRTAEDWLEIEPWSHTYAKLSNLAYSKSRCCRPVTGLRKAARENNIDLVELLLDKGHEINGTDHGRRTALYYAASKGHLRVVKLLLSKGANPNILPVGRLMWEHFVRDFEILQQLQQYGYSKPVHDVEKDNQIRTMLQNALSTDSLSQLDDSALPIRPNPPVQNTSTSSGTPNQATAESRNEQPRSRISSFWKRLRG</sequence>
<evidence type="ECO:0000256" key="3">
    <source>
        <dbReference type="PROSITE-ProRule" id="PRU00023"/>
    </source>
</evidence>
<keyword evidence="1" id="KW-0677">Repeat</keyword>
<evidence type="ECO:0000256" key="1">
    <source>
        <dbReference type="ARBA" id="ARBA00022737"/>
    </source>
</evidence>
<proteinExistence type="predicted"/>
<dbReference type="PANTHER" id="PTHR24198:SF165">
    <property type="entry name" value="ANKYRIN REPEAT-CONTAINING PROTEIN-RELATED"/>
    <property type="match status" value="1"/>
</dbReference>
<dbReference type="Proteomes" id="UP000544095">
    <property type="component" value="Unassembled WGS sequence"/>
</dbReference>
<dbReference type="Gene3D" id="1.25.40.20">
    <property type="entry name" value="Ankyrin repeat-containing domain"/>
    <property type="match status" value="3"/>
</dbReference>
<organism evidence="5 6">
    <name type="scientific">Fusarium pseudoanthophilum</name>
    <dbReference type="NCBI Taxonomy" id="48495"/>
    <lineage>
        <taxon>Eukaryota</taxon>
        <taxon>Fungi</taxon>
        <taxon>Dikarya</taxon>
        <taxon>Ascomycota</taxon>
        <taxon>Pezizomycotina</taxon>
        <taxon>Sordariomycetes</taxon>
        <taxon>Hypocreomycetidae</taxon>
        <taxon>Hypocreales</taxon>
        <taxon>Nectriaceae</taxon>
        <taxon>Fusarium</taxon>
        <taxon>Fusarium fujikuroi species complex</taxon>
    </lineage>
</organism>
<dbReference type="PANTHER" id="PTHR24198">
    <property type="entry name" value="ANKYRIN REPEAT AND PROTEIN KINASE DOMAIN-CONTAINING PROTEIN"/>
    <property type="match status" value="1"/>
</dbReference>
<feature type="repeat" description="ANK" evidence="3">
    <location>
        <begin position="851"/>
        <end position="883"/>
    </location>
</feature>
<dbReference type="EMBL" id="JAAOAR010000163">
    <property type="protein sequence ID" value="KAF5599210.1"/>
    <property type="molecule type" value="Genomic_DNA"/>
</dbReference>
<feature type="repeat" description="ANK" evidence="3">
    <location>
        <begin position="639"/>
        <end position="671"/>
    </location>
</feature>
<dbReference type="PRINTS" id="PR01415">
    <property type="entry name" value="ANKYRIN"/>
</dbReference>
<reference evidence="5 6" key="1">
    <citation type="submission" date="2020-05" db="EMBL/GenBank/DDBJ databases">
        <title>Identification and distribution of gene clusters putatively required for synthesis of sphingolipid metabolism inhibitors in phylogenetically diverse species of the filamentous fungus Fusarium.</title>
        <authorList>
            <person name="Kim H.-S."/>
            <person name="Busman M."/>
            <person name="Brown D.W."/>
            <person name="Divon H."/>
            <person name="Uhlig S."/>
            <person name="Proctor R.H."/>
        </authorList>
    </citation>
    <scope>NUCLEOTIDE SEQUENCE [LARGE SCALE GENOMIC DNA]</scope>
    <source>
        <strain evidence="5 6">NRRL 25211</strain>
    </source>
</reference>
<evidence type="ECO:0000313" key="5">
    <source>
        <dbReference type="EMBL" id="KAF5599210.1"/>
    </source>
</evidence>
<dbReference type="InterPro" id="IPR002110">
    <property type="entry name" value="Ankyrin_rpt"/>
</dbReference>
<feature type="compositionally biased region" description="Polar residues" evidence="4">
    <location>
        <begin position="1084"/>
        <end position="1100"/>
    </location>
</feature>
<feature type="region of interest" description="Disordered" evidence="4">
    <location>
        <begin position="1072"/>
        <end position="1119"/>
    </location>
</feature>
<dbReference type="PROSITE" id="PS50088">
    <property type="entry name" value="ANK_REPEAT"/>
    <property type="match status" value="4"/>
</dbReference>
<feature type="repeat" description="ANK" evidence="3">
    <location>
        <begin position="987"/>
        <end position="1019"/>
    </location>
</feature>
<dbReference type="SMART" id="SM00248">
    <property type="entry name" value="ANK"/>
    <property type="match status" value="11"/>
</dbReference>
<gene>
    <name evidence="5" type="ORF">FPANT_3598</name>
</gene>
<evidence type="ECO:0000256" key="2">
    <source>
        <dbReference type="ARBA" id="ARBA00023043"/>
    </source>
</evidence>
<feature type="compositionally biased region" description="Acidic residues" evidence="4">
    <location>
        <begin position="135"/>
        <end position="145"/>
    </location>
</feature>
<dbReference type="PROSITE" id="PS50297">
    <property type="entry name" value="ANK_REP_REGION"/>
    <property type="match status" value="2"/>
</dbReference>
<name>A0A8H5UVS2_9HYPO</name>
<feature type="region of interest" description="Disordered" evidence="4">
    <location>
        <begin position="104"/>
        <end position="145"/>
    </location>
</feature>
<feature type="repeat" description="ANK" evidence="3">
    <location>
        <begin position="954"/>
        <end position="986"/>
    </location>
</feature>
<evidence type="ECO:0000256" key="4">
    <source>
        <dbReference type="SAM" id="MobiDB-lite"/>
    </source>
</evidence>
<keyword evidence="6" id="KW-1185">Reference proteome</keyword>
<comment type="caution">
    <text evidence="5">The sequence shown here is derived from an EMBL/GenBank/DDBJ whole genome shotgun (WGS) entry which is preliminary data.</text>
</comment>
<accession>A0A8H5UVS2</accession>
<dbReference type="Pfam" id="PF12796">
    <property type="entry name" value="Ank_2"/>
    <property type="match status" value="3"/>
</dbReference>
<dbReference type="InterPro" id="IPR036770">
    <property type="entry name" value="Ankyrin_rpt-contain_sf"/>
</dbReference>
<protein>
    <submittedName>
        <fullName evidence="5">Ankyrin repeat domain-containing protein</fullName>
    </submittedName>
</protein>
<keyword evidence="2 3" id="KW-0040">ANK repeat</keyword>